<evidence type="ECO:0000313" key="2">
    <source>
        <dbReference type="EMBL" id="MBP3983841.1"/>
    </source>
</evidence>
<dbReference type="Gene3D" id="3.40.960.10">
    <property type="entry name" value="VSR Endonuclease"/>
    <property type="match status" value="1"/>
</dbReference>
<dbReference type="SUPFAM" id="SSF52980">
    <property type="entry name" value="Restriction endonuclease-like"/>
    <property type="match status" value="1"/>
</dbReference>
<dbReference type="CDD" id="cd01038">
    <property type="entry name" value="Endonuclease_DUF559"/>
    <property type="match status" value="1"/>
</dbReference>
<dbReference type="PANTHER" id="PTHR38590:SF1">
    <property type="entry name" value="BLL0828 PROTEIN"/>
    <property type="match status" value="1"/>
</dbReference>
<feature type="domain" description="DUF559" evidence="1">
    <location>
        <begin position="8"/>
        <end position="115"/>
    </location>
</feature>
<dbReference type="InterPro" id="IPR011335">
    <property type="entry name" value="Restrct_endonuc-II-like"/>
</dbReference>
<organism evidence="2 3">
    <name type="scientific">Pseudoxanthomonas helianthi</name>
    <dbReference type="NCBI Taxonomy" id="1453541"/>
    <lineage>
        <taxon>Bacteria</taxon>
        <taxon>Pseudomonadati</taxon>
        <taxon>Pseudomonadota</taxon>
        <taxon>Gammaproteobacteria</taxon>
        <taxon>Lysobacterales</taxon>
        <taxon>Lysobacteraceae</taxon>
        <taxon>Pseudoxanthomonas</taxon>
    </lineage>
</organism>
<evidence type="ECO:0000259" key="1">
    <source>
        <dbReference type="Pfam" id="PF04480"/>
    </source>
</evidence>
<name>A0A940X279_9GAMM</name>
<keyword evidence="2" id="KW-0378">Hydrolase</keyword>
<dbReference type="PANTHER" id="PTHR38590">
    <property type="entry name" value="BLL0828 PROTEIN"/>
    <property type="match status" value="1"/>
</dbReference>
<keyword evidence="2" id="KW-0540">Nuclease</keyword>
<dbReference type="Proteomes" id="UP000673447">
    <property type="component" value="Unassembled WGS sequence"/>
</dbReference>
<accession>A0A940X279</accession>
<comment type="caution">
    <text evidence="2">The sequence shown here is derived from an EMBL/GenBank/DDBJ whole genome shotgun (WGS) entry which is preliminary data.</text>
</comment>
<gene>
    <name evidence="2" type="ORF">J5837_05310</name>
</gene>
<protein>
    <submittedName>
        <fullName evidence="2">Endonuclease domain-containing protein</fullName>
    </submittedName>
</protein>
<dbReference type="Pfam" id="PF04480">
    <property type="entry name" value="DUF559"/>
    <property type="match status" value="1"/>
</dbReference>
<dbReference type="InterPro" id="IPR047216">
    <property type="entry name" value="Endonuclease_DUF559_bact"/>
</dbReference>
<evidence type="ECO:0000313" key="3">
    <source>
        <dbReference type="Proteomes" id="UP000673447"/>
    </source>
</evidence>
<dbReference type="RefSeq" id="WP_210535659.1">
    <property type="nucleotide sequence ID" value="NZ_JAGKTC010000001.1"/>
</dbReference>
<dbReference type="EMBL" id="JAGKTC010000001">
    <property type="protein sequence ID" value="MBP3983841.1"/>
    <property type="molecule type" value="Genomic_DNA"/>
</dbReference>
<keyword evidence="3" id="KW-1185">Reference proteome</keyword>
<dbReference type="AlphaFoldDB" id="A0A940X279"/>
<proteinExistence type="predicted"/>
<sequence>MLTYAPHLKHFARKLRSGMTDAEQRLWSRLRRKQLHDVQFYRQKPLGHYIVDFYAPDARLVVEIDGGQHFEPAGIRRDQRRDAWLRSVGLHVLRFDDRQVLLETDLVLEAIWQAMNVRR</sequence>
<dbReference type="InterPro" id="IPR007569">
    <property type="entry name" value="DUF559"/>
</dbReference>
<dbReference type="GO" id="GO:0004519">
    <property type="term" value="F:endonuclease activity"/>
    <property type="evidence" value="ECO:0007669"/>
    <property type="project" value="UniProtKB-KW"/>
</dbReference>
<reference evidence="2" key="2">
    <citation type="submission" date="2021-03" db="EMBL/GenBank/DDBJ databases">
        <authorList>
            <person name="Cao W."/>
        </authorList>
    </citation>
    <scope>NUCLEOTIDE SEQUENCE</scope>
    <source>
        <strain evidence="2">110414</strain>
    </source>
</reference>
<keyword evidence="2" id="KW-0255">Endonuclease</keyword>
<reference evidence="2" key="1">
    <citation type="journal article" date="2016" name="Int. J. Syst. Evol. Microbiol.">
        <title>Pseudoxanthomonas helianthi sp. nov., isolated from roots of Jerusalem artichoke (Helianthus tuberosus).</title>
        <authorList>
            <person name="Kittiwongwattana C."/>
            <person name="Thawai C."/>
        </authorList>
    </citation>
    <scope>NUCLEOTIDE SEQUENCE</scope>
    <source>
        <strain evidence="2">110414</strain>
    </source>
</reference>